<dbReference type="PANTHER" id="PTHR47163:SF2">
    <property type="entry name" value="SI:DKEY-17M8.2"/>
    <property type="match status" value="1"/>
</dbReference>
<protein>
    <recommendedName>
        <fullName evidence="1">ISXO2-like transposase domain-containing protein</fullName>
    </recommendedName>
</protein>
<dbReference type="InterPro" id="IPR024445">
    <property type="entry name" value="Tnp_ISXO2-like"/>
</dbReference>
<proteinExistence type="predicted"/>
<accession>A0A085NA07</accession>
<dbReference type="NCBIfam" id="NF033547">
    <property type="entry name" value="transpos_IS1595"/>
    <property type="match status" value="1"/>
</dbReference>
<dbReference type="AlphaFoldDB" id="A0A085NA07"/>
<evidence type="ECO:0000313" key="2">
    <source>
        <dbReference type="EMBL" id="KFD66303.1"/>
    </source>
</evidence>
<reference evidence="2" key="1">
    <citation type="journal article" date="2014" name="Nat. Genet.">
        <title>Genome and transcriptome of the porcine whipworm Trichuris suis.</title>
        <authorList>
            <person name="Jex A.R."/>
            <person name="Nejsum P."/>
            <person name="Schwarz E.M."/>
            <person name="Hu L."/>
            <person name="Young N.D."/>
            <person name="Hall R.S."/>
            <person name="Korhonen P.K."/>
            <person name="Liao S."/>
            <person name="Thamsborg S."/>
            <person name="Xia J."/>
            <person name="Xu P."/>
            <person name="Wang S."/>
            <person name="Scheerlinck J.P."/>
            <person name="Hofmann A."/>
            <person name="Sternberg P.W."/>
            <person name="Wang J."/>
            <person name="Gasser R.B."/>
        </authorList>
    </citation>
    <scope>NUCLEOTIDE SEQUENCE [LARGE SCALE GENOMIC DNA]</scope>
    <source>
        <strain evidence="2">DCEP-RM93F</strain>
    </source>
</reference>
<dbReference type="Proteomes" id="UP000030758">
    <property type="component" value="Unassembled WGS sequence"/>
</dbReference>
<evidence type="ECO:0000259" key="1">
    <source>
        <dbReference type="SMART" id="SM01126"/>
    </source>
</evidence>
<dbReference type="SMART" id="SM01126">
    <property type="entry name" value="DDE_Tnp_IS1595"/>
    <property type="match status" value="1"/>
</dbReference>
<organism evidence="2">
    <name type="scientific">Trichuris suis</name>
    <name type="common">pig whipworm</name>
    <dbReference type="NCBI Taxonomy" id="68888"/>
    <lineage>
        <taxon>Eukaryota</taxon>
        <taxon>Metazoa</taxon>
        <taxon>Ecdysozoa</taxon>
        <taxon>Nematoda</taxon>
        <taxon>Enoplea</taxon>
        <taxon>Dorylaimia</taxon>
        <taxon>Trichinellida</taxon>
        <taxon>Trichuridae</taxon>
        <taxon>Trichuris</taxon>
    </lineage>
</organism>
<gene>
    <name evidence="2" type="ORF">M514_21590</name>
</gene>
<dbReference type="EMBL" id="KL367526">
    <property type="protein sequence ID" value="KFD66303.1"/>
    <property type="molecule type" value="Genomic_DNA"/>
</dbReference>
<dbReference type="PANTHER" id="PTHR47163">
    <property type="entry name" value="DDE_TNP_IS1595 DOMAIN-CONTAINING PROTEIN"/>
    <property type="match status" value="1"/>
</dbReference>
<feature type="domain" description="ISXO2-like transposase" evidence="1">
    <location>
        <begin position="41"/>
        <end position="184"/>
    </location>
</feature>
<dbReference type="InterPro" id="IPR053164">
    <property type="entry name" value="IS1016-like_transposase"/>
</dbReference>
<dbReference type="Pfam" id="PF12762">
    <property type="entry name" value="DDE_Tnp_IS1595"/>
    <property type="match status" value="1"/>
</dbReference>
<sequence>MPAVANNSIADLIGLSTKCTVAWKKRLRELAAESLLSNPLAIGGPDCTVEVDETLFSKRKSHSGREYPRQWIFGGVCRETGESFLVPIADRSSRTLIPLIRQYIRPGTTVMTDCRRGYYRLSREDYTHFRVNHSIIFLHPEDPEVHTQSMESLWAQVKRSSKLRCGTRRSELDSYLCEFMWRRRLRPHEDPFDKILDGIARYWPPL</sequence>
<name>A0A085NA07_9BILA</name>